<evidence type="ECO:0000313" key="10">
    <source>
        <dbReference type="Proteomes" id="UP000516235"/>
    </source>
</evidence>
<keyword evidence="2" id="KW-0805">Transcription regulation</keyword>
<organism evidence="9 10">
    <name type="scientific">Corynebacterium lujinxingii</name>
    <dbReference type="NCBI Taxonomy" id="2763010"/>
    <lineage>
        <taxon>Bacteria</taxon>
        <taxon>Bacillati</taxon>
        <taxon>Actinomycetota</taxon>
        <taxon>Actinomycetes</taxon>
        <taxon>Mycobacteriales</taxon>
        <taxon>Corynebacteriaceae</taxon>
        <taxon>Corynebacterium</taxon>
    </lineage>
</organism>
<dbReference type="SUPFAM" id="SSF46894">
    <property type="entry name" value="C-terminal effector domain of the bipartite response regulators"/>
    <property type="match status" value="1"/>
</dbReference>
<dbReference type="InterPro" id="IPR016032">
    <property type="entry name" value="Sig_transdc_resp-reg_C-effctor"/>
</dbReference>
<evidence type="ECO:0000313" key="9">
    <source>
        <dbReference type="EMBL" id="QNP89492.1"/>
    </source>
</evidence>
<dbReference type="PRINTS" id="PR00038">
    <property type="entry name" value="HTHLUXR"/>
</dbReference>
<dbReference type="RefSeq" id="WP_171192636.1">
    <property type="nucleotide sequence ID" value="NZ_CP061032.1"/>
</dbReference>
<keyword evidence="3" id="KW-0238">DNA-binding</keyword>
<keyword evidence="11" id="KW-1185">Reference proteome</keyword>
<evidence type="ECO:0000259" key="6">
    <source>
        <dbReference type="PROSITE" id="PS50043"/>
    </source>
</evidence>
<gene>
    <name evidence="8" type="ORF">H7348_01995</name>
    <name evidence="9" type="ORF">IAU68_07205</name>
</gene>
<evidence type="ECO:0000259" key="7">
    <source>
        <dbReference type="PROSITE" id="PS50110"/>
    </source>
</evidence>
<dbReference type="CDD" id="cd06170">
    <property type="entry name" value="LuxR_C_like"/>
    <property type="match status" value="1"/>
</dbReference>
<dbReference type="SMART" id="SM00421">
    <property type="entry name" value="HTH_LUXR"/>
    <property type="match status" value="1"/>
</dbReference>
<dbReference type="Proteomes" id="UP000516235">
    <property type="component" value="Chromosome"/>
</dbReference>
<dbReference type="InterPro" id="IPR058245">
    <property type="entry name" value="NreC/VraR/RcsB-like_REC"/>
</dbReference>
<evidence type="ECO:0000256" key="2">
    <source>
        <dbReference type="ARBA" id="ARBA00023015"/>
    </source>
</evidence>
<dbReference type="Pfam" id="PF00072">
    <property type="entry name" value="Response_reg"/>
    <property type="match status" value="1"/>
</dbReference>
<dbReference type="EMBL" id="CP061032">
    <property type="protein sequence ID" value="QNP89492.1"/>
    <property type="molecule type" value="Genomic_DNA"/>
</dbReference>
<dbReference type="InterPro" id="IPR001789">
    <property type="entry name" value="Sig_transdc_resp-reg_receiver"/>
</dbReference>
<dbReference type="PROSITE" id="PS50110">
    <property type="entry name" value="RESPONSE_REGULATORY"/>
    <property type="match status" value="1"/>
</dbReference>
<sequence length="222" mass="23639">MIRVLLVDDQELVRTGFRLVLSTAPDIEVVGEAANGNEALELLESGLAVDVCCMDIRMPHMDGIGATQKITVAGYPTRVIALTTFDLDEYAYEALAAGASGFMLKDCGATDLISGIRTVATGNAMLAPSTTARVIDRFRPHMAAPSPSALAAKLAEELSPRELEVLTAIARGQSNQEIAASLHMAETTVKSHVGRLLSKLNARDRVHLVIIAYDAGLATPRQ</sequence>
<keyword evidence="1 5" id="KW-0597">Phosphoprotein</keyword>
<dbReference type="InterPro" id="IPR011006">
    <property type="entry name" value="CheY-like_superfamily"/>
</dbReference>
<evidence type="ECO:0000256" key="1">
    <source>
        <dbReference type="ARBA" id="ARBA00022553"/>
    </source>
</evidence>
<dbReference type="SMART" id="SM00448">
    <property type="entry name" value="REC"/>
    <property type="match status" value="1"/>
</dbReference>
<dbReference type="AlphaFoldDB" id="A0A7H0JWS6"/>
<dbReference type="SUPFAM" id="SSF52172">
    <property type="entry name" value="CheY-like"/>
    <property type="match status" value="1"/>
</dbReference>
<reference evidence="10 11" key="1">
    <citation type="submission" date="2020-08" db="EMBL/GenBank/DDBJ databases">
        <title>novel species in genus Corynebacterium.</title>
        <authorList>
            <person name="Zhang G."/>
        </authorList>
    </citation>
    <scope>NUCLEOTIDE SEQUENCE [LARGE SCALE GENOMIC DNA]</scope>
    <source>
        <strain evidence="10 11">zg-917</strain>
        <strain evidence="9">Zg-917</strain>
    </source>
</reference>
<accession>A0A7H0JWS6</accession>
<dbReference type="Pfam" id="PF00196">
    <property type="entry name" value="GerE"/>
    <property type="match status" value="1"/>
</dbReference>
<dbReference type="GO" id="GO:0003677">
    <property type="term" value="F:DNA binding"/>
    <property type="evidence" value="ECO:0007669"/>
    <property type="project" value="UniProtKB-KW"/>
</dbReference>
<evidence type="ECO:0000256" key="3">
    <source>
        <dbReference type="ARBA" id="ARBA00023125"/>
    </source>
</evidence>
<dbReference type="PROSITE" id="PS00622">
    <property type="entry name" value="HTH_LUXR_1"/>
    <property type="match status" value="1"/>
</dbReference>
<dbReference type="GO" id="GO:0006355">
    <property type="term" value="P:regulation of DNA-templated transcription"/>
    <property type="evidence" value="ECO:0007669"/>
    <property type="project" value="InterPro"/>
</dbReference>
<dbReference type="InterPro" id="IPR000792">
    <property type="entry name" value="Tscrpt_reg_LuxR_C"/>
</dbReference>
<dbReference type="EMBL" id="JACMYE010000001">
    <property type="protein sequence ID" value="MBC3178093.1"/>
    <property type="molecule type" value="Genomic_DNA"/>
</dbReference>
<dbReference type="Gene3D" id="3.40.50.2300">
    <property type="match status" value="1"/>
</dbReference>
<dbReference type="CDD" id="cd17535">
    <property type="entry name" value="REC_NarL-like"/>
    <property type="match status" value="1"/>
</dbReference>
<dbReference type="GO" id="GO:0000160">
    <property type="term" value="P:phosphorelay signal transduction system"/>
    <property type="evidence" value="ECO:0007669"/>
    <property type="project" value="InterPro"/>
</dbReference>
<evidence type="ECO:0000313" key="11">
    <source>
        <dbReference type="Proteomes" id="UP000642876"/>
    </source>
</evidence>
<keyword evidence="4" id="KW-0804">Transcription</keyword>
<evidence type="ECO:0000256" key="5">
    <source>
        <dbReference type="PROSITE-ProRule" id="PRU00169"/>
    </source>
</evidence>
<dbReference type="Proteomes" id="UP000642876">
    <property type="component" value="Unassembled WGS sequence"/>
</dbReference>
<dbReference type="PANTHER" id="PTHR43214">
    <property type="entry name" value="TWO-COMPONENT RESPONSE REGULATOR"/>
    <property type="match status" value="1"/>
</dbReference>
<evidence type="ECO:0000256" key="4">
    <source>
        <dbReference type="ARBA" id="ARBA00023163"/>
    </source>
</evidence>
<name>A0A7H0JWS6_9CORY</name>
<dbReference type="PANTHER" id="PTHR43214:SF24">
    <property type="entry name" value="TRANSCRIPTIONAL REGULATORY PROTEIN NARL-RELATED"/>
    <property type="match status" value="1"/>
</dbReference>
<proteinExistence type="predicted"/>
<feature type="modified residue" description="4-aspartylphosphate" evidence="5">
    <location>
        <position position="55"/>
    </location>
</feature>
<protein>
    <submittedName>
        <fullName evidence="9">Response regulator transcription factor</fullName>
    </submittedName>
</protein>
<dbReference type="KEGG" id="cluj:IAU68_07205"/>
<feature type="domain" description="Response regulatory" evidence="7">
    <location>
        <begin position="3"/>
        <end position="120"/>
    </location>
</feature>
<evidence type="ECO:0000313" key="8">
    <source>
        <dbReference type="EMBL" id="MBC3178093.1"/>
    </source>
</evidence>
<dbReference type="InterPro" id="IPR039420">
    <property type="entry name" value="WalR-like"/>
</dbReference>
<dbReference type="PROSITE" id="PS50043">
    <property type="entry name" value="HTH_LUXR_2"/>
    <property type="match status" value="1"/>
</dbReference>
<feature type="domain" description="HTH luxR-type" evidence="6">
    <location>
        <begin position="151"/>
        <end position="216"/>
    </location>
</feature>